<sequence>MNDYSNGNLEKLILDFAEGQKVVKEMEIHEAESVLAPYMSCGMEALKEKIELEGIDDEVQSHEVLA</sequence>
<evidence type="ECO:0000313" key="1">
    <source>
        <dbReference type="EMBL" id="GAA5253097.1"/>
    </source>
</evidence>
<proteinExistence type="predicted"/>
<protein>
    <submittedName>
        <fullName evidence="1">Uncharacterized protein</fullName>
    </submittedName>
</protein>
<reference evidence="1 2" key="1">
    <citation type="journal article" date="2024" name="Microbiol. Immunol.">
        <title>Discovery of a novel spotted fever group Rickettsia, 'Candidatus Rickettsia kedanie,' in unfed larval chigger mites, Leptotrombidium scutellare.</title>
        <authorList>
            <person name="Ogawa M."/>
            <person name="Matsutani M."/>
            <person name="Katayama T."/>
            <person name="Takada N."/>
            <person name="Noda S."/>
            <person name="Takahashi M."/>
            <person name="Kageyama D."/>
            <person name="Hanaoka N."/>
            <person name="Ebihara H."/>
        </authorList>
    </citation>
    <scope>NUCLEOTIDE SEQUENCE [LARGE SCALE GENOMIC DNA]</scope>
    <source>
        <strain evidence="1 2">KNCP2-13</strain>
    </source>
</reference>
<gene>
    <name evidence="1" type="ORF">KNCP2_13870</name>
</gene>
<accession>A0ABP9TYV5</accession>
<dbReference type="EMBL" id="BAABMM010000048">
    <property type="protein sequence ID" value="GAA5253097.1"/>
    <property type="molecule type" value="Genomic_DNA"/>
</dbReference>
<keyword evidence="2" id="KW-1185">Reference proteome</keyword>
<dbReference type="Proteomes" id="UP001628124">
    <property type="component" value="Unassembled WGS sequence"/>
</dbReference>
<name>A0ABP9TYV5_9RICK</name>
<dbReference type="RefSeq" id="WP_412708692.1">
    <property type="nucleotide sequence ID" value="NZ_BAABMM010000048.1"/>
</dbReference>
<comment type="caution">
    <text evidence="1">The sequence shown here is derived from an EMBL/GenBank/DDBJ whole genome shotgun (WGS) entry which is preliminary data.</text>
</comment>
<organism evidence="1 2">
    <name type="scientific">Candidatus Rickettsia kedanie</name>
    <dbReference type="NCBI Taxonomy" id="3115352"/>
    <lineage>
        <taxon>Bacteria</taxon>
        <taxon>Pseudomonadati</taxon>
        <taxon>Pseudomonadota</taxon>
        <taxon>Alphaproteobacteria</taxon>
        <taxon>Rickettsiales</taxon>
        <taxon>Rickettsiaceae</taxon>
        <taxon>Rickettsieae</taxon>
        <taxon>Rickettsia</taxon>
        <taxon>spotted fever group</taxon>
    </lineage>
</organism>
<evidence type="ECO:0000313" key="2">
    <source>
        <dbReference type="Proteomes" id="UP001628124"/>
    </source>
</evidence>